<dbReference type="InterPro" id="IPR042197">
    <property type="entry name" value="Apaf_helical"/>
</dbReference>
<dbReference type="PRINTS" id="PR00364">
    <property type="entry name" value="DISEASERSIST"/>
</dbReference>
<evidence type="ECO:0000256" key="2">
    <source>
        <dbReference type="ARBA" id="ARBA00022737"/>
    </source>
</evidence>
<dbReference type="SUPFAM" id="SSF52540">
    <property type="entry name" value="P-loop containing nucleoside triphosphate hydrolases"/>
    <property type="match status" value="1"/>
</dbReference>
<dbReference type="InterPro" id="IPR027417">
    <property type="entry name" value="P-loop_NTPase"/>
</dbReference>
<dbReference type="InterPro" id="IPR002182">
    <property type="entry name" value="NB-ARC"/>
</dbReference>
<evidence type="ECO:0000313" key="5">
    <source>
        <dbReference type="Proteomes" id="UP001341840"/>
    </source>
</evidence>
<dbReference type="SMART" id="SM00255">
    <property type="entry name" value="TIR"/>
    <property type="match status" value="1"/>
</dbReference>
<keyword evidence="5" id="KW-1185">Reference proteome</keyword>
<evidence type="ECO:0000313" key="4">
    <source>
        <dbReference type="EMBL" id="MED6181795.1"/>
    </source>
</evidence>
<dbReference type="InterPro" id="IPR035897">
    <property type="entry name" value="Toll_tir_struct_dom_sf"/>
</dbReference>
<proteinExistence type="predicted"/>
<keyword evidence="2" id="KW-0677">Repeat</keyword>
<dbReference type="Proteomes" id="UP001341840">
    <property type="component" value="Unassembled WGS sequence"/>
</dbReference>
<dbReference type="Gene3D" id="3.40.50.10140">
    <property type="entry name" value="Toll/interleukin-1 receptor homology (TIR) domain"/>
    <property type="match status" value="1"/>
</dbReference>
<dbReference type="InterPro" id="IPR000157">
    <property type="entry name" value="TIR_dom"/>
</dbReference>
<dbReference type="PROSITE" id="PS50104">
    <property type="entry name" value="TIR"/>
    <property type="match status" value="1"/>
</dbReference>
<dbReference type="Pfam" id="PF23282">
    <property type="entry name" value="WHD_ROQ1"/>
    <property type="match status" value="1"/>
</dbReference>
<accession>A0ABU6W9A2</accession>
<dbReference type="InterPro" id="IPR032675">
    <property type="entry name" value="LRR_dom_sf"/>
</dbReference>
<dbReference type="EMBL" id="JASCZI010181320">
    <property type="protein sequence ID" value="MED6181795.1"/>
    <property type="molecule type" value="Genomic_DNA"/>
</dbReference>
<dbReference type="SUPFAM" id="SSF52058">
    <property type="entry name" value="L domain-like"/>
    <property type="match status" value="1"/>
</dbReference>
<dbReference type="PANTHER" id="PTHR11017:SF479">
    <property type="entry name" value="DISEASE RESISTANCE PROTEIN (TIR-NBS-LRR CLASS) FAMILY"/>
    <property type="match status" value="1"/>
</dbReference>
<dbReference type="SUPFAM" id="SSF52200">
    <property type="entry name" value="Toll/Interleukin receptor TIR domain"/>
    <property type="match status" value="1"/>
</dbReference>
<reference evidence="4 5" key="1">
    <citation type="journal article" date="2023" name="Plants (Basel)">
        <title>Bridging the Gap: Combining Genomics and Transcriptomics Approaches to Understand Stylosanthes scabra, an Orphan Legume from the Brazilian Caatinga.</title>
        <authorList>
            <person name="Ferreira-Neto J.R.C."/>
            <person name="da Silva M.D."/>
            <person name="Binneck E."/>
            <person name="de Melo N.F."/>
            <person name="da Silva R.H."/>
            <person name="de Melo A.L.T.M."/>
            <person name="Pandolfi V."/>
            <person name="Bustamante F.O."/>
            <person name="Brasileiro-Vidal A.C."/>
            <person name="Benko-Iseppon A.M."/>
        </authorList>
    </citation>
    <scope>NUCLEOTIDE SEQUENCE [LARGE SCALE GENOMIC DNA]</scope>
    <source>
        <tissue evidence="4">Leaves</tissue>
    </source>
</reference>
<dbReference type="Gene3D" id="3.40.50.300">
    <property type="entry name" value="P-loop containing nucleotide triphosphate hydrolases"/>
    <property type="match status" value="1"/>
</dbReference>
<feature type="domain" description="TIR" evidence="3">
    <location>
        <begin position="16"/>
        <end position="179"/>
    </location>
</feature>
<dbReference type="Gene3D" id="3.80.10.10">
    <property type="entry name" value="Ribonuclease Inhibitor"/>
    <property type="match status" value="2"/>
</dbReference>
<dbReference type="PANTHER" id="PTHR11017">
    <property type="entry name" value="LEUCINE-RICH REPEAT-CONTAINING PROTEIN"/>
    <property type="match status" value="1"/>
</dbReference>
<organism evidence="4 5">
    <name type="scientific">Stylosanthes scabra</name>
    <dbReference type="NCBI Taxonomy" id="79078"/>
    <lineage>
        <taxon>Eukaryota</taxon>
        <taxon>Viridiplantae</taxon>
        <taxon>Streptophyta</taxon>
        <taxon>Embryophyta</taxon>
        <taxon>Tracheophyta</taxon>
        <taxon>Spermatophyta</taxon>
        <taxon>Magnoliopsida</taxon>
        <taxon>eudicotyledons</taxon>
        <taxon>Gunneridae</taxon>
        <taxon>Pentapetalae</taxon>
        <taxon>rosids</taxon>
        <taxon>fabids</taxon>
        <taxon>Fabales</taxon>
        <taxon>Fabaceae</taxon>
        <taxon>Papilionoideae</taxon>
        <taxon>50 kb inversion clade</taxon>
        <taxon>dalbergioids sensu lato</taxon>
        <taxon>Dalbergieae</taxon>
        <taxon>Pterocarpus clade</taxon>
        <taxon>Stylosanthes</taxon>
    </lineage>
</organism>
<dbReference type="InterPro" id="IPR044974">
    <property type="entry name" value="Disease_R_plants"/>
</dbReference>
<dbReference type="Gene3D" id="1.10.8.430">
    <property type="entry name" value="Helical domain of apoptotic protease-activating factors"/>
    <property type="match status" value="1"/>
</dbReference>
<gene>
    <name evidence="4" type="ORF">PIB30_022680</name>
</gene>
<evidence type="ECO:0000256" key="1">
    <source>
        <dbReference type="ARBA" id="ARBA00022614"/>
    </source>
</evidence>
<sequence length="803" mass="91241">MPTSSSSSPPPPHHHFKYDIFISFRGSDTRRGFLSHLLTALSQNKIDAYVDYKLKEGNEILPALFTAIEESQIALIIFSDDYASSKWCLKELVKITECQKEKGQIVIPIFYNVEPSQVRHQKRSYAEAFIEYENNSKDDADKWRTSLKGVANLSGFHSKNFGSEALLIKNVVKRILETLDDLQPTDVLQGLVGIDKPLKDLKSLVLANGSKDVRVIGIWGMGGIGKTTIANALFLSLRSEYESGCILANVREQIEKYGMLELRNKLHCILLEDKDLDPGVPNVALAHVLRRLRRKKILVVLDDVINPDQVRELVGGRGQYGWLGLGSRIIVTTRDKHVLRKEADDIYEVKALGFDEALQLLTLHAFNGKSIQMGYHCLMVEVAKYAKGVPLALKVLGSFLYGKSVEEWRSQLDKLQKMPFEGIQKVLRLSYDGLDRHEQKILLYIVCFFQCGAVLHGLEDAKMLLDACGFSPTIALRTLEDRSLITRDFSRGVYEVHDLIQQMCQEIVCEAKIGKPGERHHLWDPNDIYHVLKYDKGTESIESISLDISKINDLNLSPYSLFLLHWDFYPFKYLQPAGLENLVQLRMEWSRLEKLWDGTQNLPSLRKVNLSHSKQLREVPDLSKALRLEELNLESCENLVSVHTSVFSLPKLVKLYMRNCKRLKRLPGVLCEEASASASPPSALSSSPNLRYLDLTGCVSLKHLPDTFYKLTSLKRLDLSWCKELDTSNLHILFDGLSSLRWLAMDGCHKLHEVPDNIINLSLLEWLSLDDTNVKNMPESIKHLPHLNRLCYDGPLVKPIRMS</sequence>
<dbReference type="Pfam" id="PF00931">
    <property type="entry name" value="NB-ARC"/>
    <property type="match status" value="1"/>
</dbReference>
<name>A0ABU6W9A2_9FABA</name>
<evidence type="ECO:0000259" key="3">
    <source>
        <dbReference type="PROSITE" id="PS50104"/>
    </source>
</evidence>
<dbReference type="Pfam" id="PF01582">
    <property type="entry name" value="TIR"/>
    <property type="match status" value="1"/>
</dbReference>
<protein>
    <recommendedName>
        <fullName evidence="3">TIR domain-containing protein</fullName>
    </recommendedName>
</protein>
<keyword evidence="1" id="KW-0433">Leucine-rich repeat</keyword>
<dbReference type="InterPro" id="IPR058192">
    <property type="entry name" value="WHD_ROQ1-like"/>
</dbReference>
<comment type="caution">
    <text evidence="4">The sequence shown here is derived from an EMBL/GenBank/DDBJ whole genome shotgun (WGS) entry which is preliminary data.</text>
</comment>